<feature type="domain" description="Protein kinase" evidence="2">
    <location>
        <begin position="1"/>
        <end position="219"/>
    </location>
</feature>
<dbReference type="Pfam" id="PF00069">
    <property type="entry name" value="Pkinase"/>
    <property type="match status" value="1"/>
</dbReference>
<dbReference type="SUPFAM" id="SSF56112">
    <property type="entry name" value="Protein kinase-like (PK-like)"/>
    <property type="match status" value="1"/>
</dbReference>
<dbReference type="GO" id="GO:0004672">
    <property type="term" value="F:protein kinase activity"/>
    <property type="evidence" value="ECO:0007669"/>
    <property type="project" value="InterPro"/>
</dbReference>
<dbReference type="PROSITE" id="PS50011">
    <property type="entry name" value="PROTEIN_KINASE_DOM"/>
    <property type="match status" value="1"/>
</dbReference>
<name>A0A388KJT3_CHABU</name>
<dbReference type="Gramene" id="GBG70314">
    <property type="protein sequence ID" value="GBG70314"/>
    <property type="gene ID" value="CBR_g6441"/>
</dbReference>
<proteinExistence type="predicted"/>
<keyword evidence="1" id="KW-0833">Ubl conjugation pathway</keyword>
<protein>
    <recommendedName>
        <fullName evidence="2">Protein kinase domain-containing protein</fullName>
    </recommendedName>
</protein>
<keyword evidence="4" id="KW-1185">Reference proteome</keyword>
<reference evidence="3 4" key="1">
    <citation type="journal article" date="2018" name="Cell">
        <title>The Chara Genome: Secondary Complexity and Implications for Plant Terrestrialization.</title>
        <authorList>
            <person name="Nishiyama T."/>
            <person name="Sakayama H."/>
            <person name="Vries J.D."/>
            <person name="Buschmann H."/>
            <person name="Saint-Marcoux D."/>
            <person name="Ullrich K.K."/>
            <person name="Haas F.B."/>
            <person name="Vanderstraeten L."/>
            <person name="Becker D."/>
            <person name="Lang D."/>
            <person name="Vosolsobe S."/>
            <person name="Rombauts S."/>
            <person name="Wilhelmsson P.K.I."/>
            <person name="Janitza P."/>
            <person name="Kern R."/>
            <person name="Heyl A."/>
            <person name="Rumpler F."/>
            <person name="Villalobos L.I.A.C."/>
            <person name="Clay J.M."/>
            <person name="Skokan R."/>
            <person name="Toyoda A."/>
            <person name="Suzuki Y."/>
            <person name="Kagoshima H."/>
            <person name="Schijlen E."/>
            <person name="Tajeshwar N."/>
            <person name="Catarino B."/>
            <person name="Hetherington A.J."/>
            <person name="Saltykova A."/>
            <person name="Bonnot C."/>
            <person name="Breuninger H."/>
            <person name="Symeonidi A."/>
            <person name="Radhakrishnan G.V."/>
            <person name="Van Nieuwerburgh F."/>
            <person name="Deforce D."/>
            <person name="Chang C."/>
            <person name="Karol K.G."/>
            <person name="Hedrich R."/>
            <person name="Ulvskov P."/>
            <person name="Glockner G."/>
            <person name="Delwiche C.F."/>
            <person name="Petrasek J."/>
            <person name="Van de Peer Y."/>
            <person name="Friml J."/>
            <person name="Beilby M."/>
            <person name="Dolan L."/>
            <person name="Kohara Y."/>
            <person name="Sugano S."/>
            <person name="Fujiyama A."/>
            <person name="Delaux P.-M."/>
            <person name="Quint M."/>
            <person name="TheiBen G."/>
            <person name="Hagemann M."/>
            <person name="Harholt J."/>
            <person name="Dunand C."/>
            <person name="Zachgo S."/>
            <person name="Langdale J."/>
            <person name="Maumus F."/>
            <person name="Straeten D.V.D."/>
            <person name="Gould S.B."/>
            <person name="Rensing S.A."/>
        </authorList>
    </citation>
    <scope>NUCLEOTIDE SEQUENCE [LARGE SCALE GENOMIC DNA]</scope>
    <source>
        <strain evidence="3 4">S276</strain>
    </source>
</reference>
<gene>
    <name evidence="3" type="ORF">CBR_g6441</name>
</gene>
<dbReference type="AlphaFoldDB" id="A0A388KJT3"/>
<sequence length="235" mass="26016">MIMKLNATSSIRTMIDRGKFVKEWIACGERCPKPKGFLPWYVHFRLMTEVARGISFLHSNRSVMGSAIIHSAIRPANILLDCKFDAKICKVEQALLNPQCTKGVQALGHRTLGVFVGRNAQYIAPEYLRTKVYNEKTDIYAFGITVLEMLTGNFMDAFGITEEAIEDAAAFENVLDPNAGSWDVDLAKEVAALGLRCASLDRRSRPDMMDTDIDILGIFNGVAGKVQLAAPEEDP</sequence>
<accession>A0A388KJT3</accession>
<dbReference type="InterPro" id="IPR000719">
    <property type="entry name" value="Prot_kinase_dom"/>
</dbReference>
<dbReference type="Proteomes" id="UP000265515">
    <property type="component" value="Unassembled WGS sequence"/>
</dbReference>
<dbReference type="InterPro" id="IPR051348">
    <property type="entry name" value="U-box_ubiquitin_ligases"/>
</dbReference>
<organism evidence="3 4">
    <name type="scientific">Chara braunii</name>
    <name type="common">Braun's stonewort</name>
    <dbReference type="NCBI Taxonomy" id="69332"/>
    <lineage>
        <taxon>Eukaryota</taxon>
        <taxon>Viridiplantae</taxon>
        <taxon>Streptophyta</taxon>
        <taxon>Charophyceae</taxon>
        <taxon>Charales</taxon>
        <taxon>Characeae</taxon>
        <taxon>Chara</taxon>
    </lineage>
</organism>
<dbReference type="Gene3D" id="1.10.510.10">
    <property type="entry name" value="Transferase(Phosphotransferase) domain 1"/>
    <property type="match status" value="1"/>
</dbReference>
<evidence type="ECO:0000256" key="1">
    <source>
        <dbReference type="ARBA" id="ARBA00022786"/>
    </source>
</evidence>
<evidence type="ECO:0000259" key="2">
    <source>
        <dbReference type="PROSITE" id="PS50011"/>
    </source>
</evidence>
<evidence type="ECO:0000313" key="4">
    <source>
        <dbReference type="Proteomes" id="UP000265515"/>
    </source>
</evidence>
<dbReference type="PANTHER" id="PTHR45647:SF56">
    <property type="entry name" value="U-BOX DOMAIN-CONTAINING PROTEIN 50-RELATED"/>
    <property type="match status" value="1"/>
</dbReference>
<dbReference type="PANTHER" id="PTHR45647">
    <property type="entry name" value="OS02G0152300 PROTEIN"/>
    <property type="match status" value="1"/>
</dbReference>
<dbReference type="InterPro" id="IPR011009">
    <property type="entry name" value="Kinase-like_dom_sf"/>
</dbReference>
<dbReference type="EMBL" id="BFEA01000129">
    <property type="protein sequence ID" value="GBG70314.1"/>
    <property type="molecule type" value="Genomic_DNA"/>
</dbReference>
<dbReference type="OrthoDB" id="4062651at2759"/>
<evidence type="ECO:0000313" key="3">
    <source>
        <dbReference type="EMBL" id="GBG70314.1"/>
    </source>
</evidence>
<dbReference type="GO" id="GO:0005524">
    <property type="term" value="F:ATP binding"/>
    <property type="evidence" value="ECO:0007669"/>
    <property type="project" value="InterPro"/>
</dbReference>
<comment type="caution">
    <text evidence="3">The sequence shown here is derived from an EMBL/GenBank/DDBJ whole genome shotgun (WGS) entry which is preliminary data.</text>
</comment>